<dbReference type="RefSeq" id="WP_179723029.1">
    <property type="nucleotide sequence ID" value="NZ_BAABFH010000001.1"/>
</dbReference>
<accession>A0A853AKH5</accession>
<dbReference type="CDD" id="cd06267">
    <property type="entry name" value="PBP1_LacI_sugar_binding-like"/>
    <property type="match status" value="1"/>
</dbReference>
<protein>
    <submittedName>
        <fullName evidence="5">LacI family transcriptional regulator</fullName>
    </submittedName>
</protein>
<dbReference type="GO" id="GO:0000976">
    <property type="term" value="F:transcription cis-regulatory region binding"/>
    <property type="evidence" value="ECO:0007669"/>
    <property type="project" value="TreeGrafter"/>
</dbReference>
<dbReference type="InterPro" id="IPR000843">
    <property type="entry name" value="HTH_LacI"/>
</dbReference>
<reference evidence="5 6" key="1">
    <citation type="submission" date="2020-07" db="EMBL/GenBank/DDBJ databases">
        <title>Sequencing the genomes of 1000 actinobacteria strains.</title>
        <authorList>
            <person name="Klenk H.-P."/>
        </authorList>
    </citation>
    <scope>NUCLEOTIDE SEQUENCE [LARGE SCALE GENOMIC DNA]</scope>
    <source>
        <strain evidence="5 6">DSM 44065</strain>
    </source>
</reference>
<dbReference type="Proteomes" id="UP000587002">
    <property type="component" value="Unassembled WGS sequence"/>
</dbReference>
<dbReference type="Gene3D" id="1.10.260.40">
    <property type="entry name" value="lambda repressor-like DNA-binding domains"/>
    <property type="match status" value="1"/>
</dbReference>
<organism evidence="5 6">
    <name type="scientific">Saccharopolyspora hordei</name>
    <dbReference type="NCBI Taxonomy" id="1838"/>
    <lineage>
        <taxon>Bacteria</taxon>
        <taxon>Bacillati</taxon>
        <taxon>Actinomycetota</taxon>
        <taxon>Actinomycetes</taxon>
        <taxon>Pseudonocardiales</taxon>
        <taxon>Pseudonocardiaceae</taxon>
        <taxon>Saccharopolyspora</taxon>
    </lineage>
</organism>
<dbReference type="Pfam" id="PF13377">
    <property type="entry name" value="Peripla_BP_3"/>
    <property type="match status" value="1"/>
</dbReference>
<dbReference type="SUPFAM" id="SSF53822">
    <property type="entry name" value="Periplasmic binding protein-like I"/>
    <property type="match status" value="1"/>
</dbReference>
<evidence type="ECO:0000313" key="5">
    <source>
        <dbReference type="EMBL" id="NYI85202.1"/>
    </source>
</evidence>
<sequence length="349" mass="37914">MARSRRVTLQDVADEVGLSVNTVSRALAGKNQVSERTRSTVRSVAARLGYVPNSHARSLVSGRTMVVGLVITNPSNPFYAALISAVEQRCRRSGYSVLLLVTEESEANEGEAVEQLLTYGVDGVIAIPVQRDGDSWSRLAAAKIPVVFVSRDLPEFGFDFVGIDAEAGVAEAVERVAAGIDRAWLFEEDLRISTTEARIAGFRRALEAGGIDQRKSLVLKVQTRRTAGASRPWRPDDAYQMAANLITEQNHPDLVVAGNDHFALGILKALRERGLAVPDDVQVVGYGDHPFAAYLDPALTTLRLPAEDVGATAVDHLLERIADPAGPRRTLLFRPELVERDSTRRPVSA</sequence>
<evidence type="ECO:0000313" key="6">
    <source>
        <dbReference type="Proteomes" id="UP000587002"/>
    </source>
</evidence>
<keyword evidence="1" id="KW-0805">Transcription regulation</keyword>
<dbReference type="InterPro" id="IPR028082">
    <property type="entry name" value="Peripla_BP_I"/>
</dbReference>
<evidence type="ECO:0000256" key="3">
    <source>
        <dbReference type="ARBA" id="ARBA00023163"/>
    </source>
</evidence>
<proteinExistence type="predicted"/>
<evidence type="ECO:0000256" key="1">
    <source>
        <dbReference type="ARBA" id="ARBA00023015"/>
    </source>
</evidence>
<dbReference type="InterPro" id="IPR046335">
    <property type="entry name" value="LacI/GalR-like_sensor"/>
</dbReference>
<dbReference type="GO" id="GO:0003700">
    <property type="term" value="F:DNA-binding transcription factor activity"/>
    <property type="evidence" value="ECO:0007669"/>
    <property type="project" value="TreeGrafter"/>
</dbReference>
<keyword evidence="6" id="KW-1185">Reference proteome</keyword>
<evidence type="ECO:0000256" key="2">
    <source>
        <dbReference type="ARBA" id="ARBA00023125"/>
    </source>
</evidence>
<dbReference type="PANTHER" id="PTHR30146">
    <property type="entry name" value="LACI-RELATED TRANSCRIPTIONAL REPRESSOR"/>
    <property type="match status" value="1"/>
</dbReference>
<dbReference type="Gene3D" id="3.40.50.2300">
    <property type="match status" value="2"/>
</dbReference>
<dbReference type="Pfam" id="PF00356">
    <property type="entry name" value="LacI"/>
    <property type="match status" value="1"/>
</dbReference>
<keyword evidence="2" id="KW-0238">DNA-binding</keyword>
<keyword evidence="3" id="KW-0804">Transcription</keyword>
<dbReference type="SUPFAM" id="SSF47413">
    <property type="entry name" value="lambda repressor-like DNA-binding domains"/>
    <property type="match status" value="1"/>
</dbReference>
<dbReference type="EMBL" id="JACCFJ010000001">
    <property type="protein sequence ID" value="NYI85202.1"/>
    <property type="molecule type" value="Genomic_DNA"/>
</dbReference>
<dbReference type="CDD" id="cd01392">
    <property type="entry name" value="HTH_LacI"/>
    <property type="match status" value="1"/>
</dbReference>
<dbReference type="SMART" id="SM00354">
    <property type="entry name" value="HTH_LACI"/>
    <property type="match status" value="1"/>
</dbReference>
<evidence type="ECO:0000259" key="4">
    <source>
        <dbReference type="PROSITE" id="PS50932"/>
    </source>
</evidence>
<name>A0A853AKH5_9PSEU</name>
<comment type="caution">
    <text evidence="5">The sequence shown here is derived from an EMBL/GenBank/DDBJ whole genome shotgun (WGS) entry which is preliminary data.</text>
</comment>
<gene>
    <name evidence="5" type="ORF">HNR68_003832</name>
</gene>
<dbReference type="PANTHER" id="PTHR30146:SF138">
    <property type="entry name" value="TRANSCRIPTIONAL REGULATORY PROTEIN"/>
    <property type="match status" value="1"/>
</dbReference>
<dbReference type="PROSITE" id="PS50932">
    <property type="entry name" value="HTH_LACI_2"/>
    <property type="match status" value="1"/>
</dbReference>
<dbReference type="InterPro" id="IPR010982">
    <property type="entry name" value="Lambda_DNA-bd_dom_sf"/>
</dbReference>
<feature type="domain" description="HTH lacI-type" evidence="4">
    <location>
        <begin position="7"/>
        <end position="61"/>
    </location>
</feature>
<dbReference type="AlphaFoldDB" id="A0A853AKH5"/>